<dbReference type="GO" id="GO:0005901">
    <property type="term" value="C:caveola"/>
    <property type="evidence" value="ECO:0007669"/>
    <property type="project" value="UniProtKB-SubCell"/>
</dbReference>
<evidence type="ECO:0000256" key="1">
    <source>
        <dbReference type="ARBA" id="ARBA00004135"/>
    </source>
</evidence>
<evidence type="ECO:0000256" key="11">
    <source>
        <dbReference type="SAM" id="MobiDB-lite"/>
    </source>
</evidence>
<reference evidence="13" key="1">
    <citation type="submission" date="2015-09" db="EMBL/GenBank/DDBJ databases">
        <authorList>
            <person name="Sai Rama Sridatta P."/>
        </authorList>
    </citation>
    <scope>NUCLEOTIDE SEQUENCE [LARGE SCALE GENOMIC DNA]</scope>
</reference>
<evidence type="ECO:0000256" key="9">
    <source>
        <dbReference type="ARBA" id="ARBA00045319"/>
    </source>
</evidence>
<dbReference type="Proteomes" id="UP000314980">
    <property type="component" value="Unassembled WGS sequence"/>
</dbReference>
<dbReference type="GO" id="GO:0005925">
    <property type="term" value="C:focal adhesion"/>
    <property type="evidence" value="ECO:0007669"/>
    <property type="project" value="TreeGrafter"/>
</dbReference>
<dbReference type="GO" id="GO:0060090">
    <property type="term" value="F:molecular adaptor activity"/>
    <property type="evidence" value="ECO:0007669"/>
    <property type="project" value="TreeGrafter"/>
</dbReference>
<evidence type="ECO:0000256" key="3">
    <source>
        <dbReference type="ARBA" id="ARBA00010988"/>
    </source>
</evidence>
<accession>A0A4W6D5E5</accession>
<dbReference type="GO" id="GO:0042391">
    <property type="term" value="P:regulation of membrane potential"/>
    <property type="evidence" value="ECO:0007669"/>
    <property type="project" value="TreeGrafter"/>
</dbReference>
<protein>
    <recommendedName>
        <fullName evidence="10">Caveolin</fullName>
    </recommendedName>
</protein>
<sequence length="111" mass="12465">MDDGDGSREPLLGRDNYNRGFDLDDRDPKQINEDVIKVNFEDVIAEPAGIRSIDEVWKASYITFTQSTHHCYRLLTGHLWRPSGTDLGPPVCSSGIWPHLGCCALCKELCD</sequence>
<comment type="subcellular location">
    <subcellularLocation>
        <location evidence="1">Cell membrane</location>
        <location evidence="1">Sarcolemma</location>
    </subcellularLocation>
    <subcellularLocation>
        <location evidence="2 10">Cell membrane</location>
        <topology evidence="2 10">Peripheral membrane protein</topology>
    </subcellularLocation>
    <subcellularLocation>
        <location evidence="10">Golgi apparatus membrane</location>
        <topology evidence="10">Peripheral membrane protein</topology>
    </subcellularLocation>
    <subcellularLocation>
        <location evidence="10">Membrane</location>
        <location evidence="10">Caveola</location>
        <topology evidence="10">Peripheral membrane protein</topology>
    </subcellularLocation>
</comment>
<dbReference type="GO" id="GO:0051480">
    <property type="term" value="P:regulation of cytosolic calcium ion concentration"/>
    <property type="evidence" value="ECO:0007669"/>
    <property type="project" value="TreeGrafter"/>
</dbReference>
<dbReference type="InterPro" id="IPR018361">
    <property type="entry name" value="Caveolin_CS"/>
</dbReference>
<evidence type="ECO:0000256" key="2">
    <source>
        <dbReference type="ARBA" id="ARBA00004202"/>
    </source>
</evidence>
<keyword evidence="5" id="KW-1017">Isopeptide bond</keyword>
<dbReference type="PANTHER" id="PTHR10844:SF16">
    <property type="entry name" value="CAVEOLIN-3"/>
    <property type="match status" value="1"/>
</dbReference>
<evidence type="ECO:0000256" key="7">
    <source>
        <dbReference type="ARBA" id="ARBA00023034"/>
    </source>
</evidence>
<proteinExistence type="inferred from homology"/>
<dbReference type="GO" id="GO:0044325">
    <property type="term" value="F:transmembrane transporter binding"/>
    <property type="evidence" value="ECO:0007669"/>
    <property type="project" value="TreeGrafter"/>
</dbReference>
<dbReference type="GO" id="GO:0070836">
    <property type="term" value="P:caveola assembly"/>
    <property type="evidence" value="ECO:0007669"/>
    <property type="project" value="InterPro"/>
</dbReference>
<dbReference type="STRING" id="8187.ENSLCAP00010020110"/>
<dbReference type="GeneTree" id="ENSGT00950000183006"/>
<dbReference type="InParanoid" id="A0A4W6D5E5"/>
<keyword evidence="4 10" id="KW-1003">Cell membrane</keyword>
<organism evidence="12 13">
    <name type="scientific">Lates calcarifer</name>
    <name type="common">Barramundi</name>
    <name type="synonym">Holocentrus calcarifer</name>
    <dbReference type="NCBI Taxonomy" id="8187"/>
    <lineage>
        <taxon>Eukaryota</taxon>
        <taxon>Metazoa</taxon>
        <taxon>Chordata</taxon>
        <taxon>Craniata</taxon>
        <taxon>Vertebrata</taxon>
        <taxon>Euteleostomi</taxon>
        <taxon>Actinopterygii</taxon>
        <taxon>Neopterygii</taxon>
        <taxon>Teleostei</taxon>
        <taxon>Neoteleostei</taxon>
        <taxon>Acanthomorphata</taxon>
        <taxon>Carangaria</taxon>
        <taxon>Carangaria incertae sedis</taxon>
        <taxon>Centropomidae</taxon>
        <taxon>Lates</taxon>
    </lineage>
</organism>
<dbReference type="PROSITE" id="PS01210">
    <property type="entry name" value="CAVEOLIN"/>
    <property type="match status" value="1"/>
</dbReference>
<evidence type="ECO:0000256" key="4">
    <source>
        <dbReference type="ARBA" id="ARBA00022475"/>
    </source>
</evidence>
<dbReference type="Pfam" id="PF01146">
    <property type="entry name" value="Caveolin"/>
    <property type="match status" value="1"/>
</dbReference>
<evidence type="ECO:0000256" key="5">
    <source>
        <dbReference type="ARBA" id="ARBA00022499"/>
    </source>
</evidence>
<dbReference type="PANTHER" id="PTHR10844">
    <property type="entry name" value="CAVEOLIN"/>
    <property type="match status" value="1"/>
</dbReference>
<comment type="function">
    <text evidence="9">May act as a scaffolding protein within caveolar membranes. Interacts directly with G-protein alpha subunits and can functionally regulate their activity. May also regulate voltage-gated potassium channels. Plays a role in the sarcolemma repair mechanism of both skeletal muscle and cardiomyocytes that permits rapid resealing of membranes disrupted by mechanical stress. Mediates the recruitment of CAVIN2 and CAVIN3 proteins to the caveolae.</text>
</comment>
<name>A0A4W6D5E5_LATCA</name>
<dbReference type="AlphaFoldDB" id="A0A4W6D5E5"/>
<dbReference type="GO" id="GO:0030154">
    <property type="term" value="P:cell differentiation"/>
    <property type="evidence" value="ECO:0007669"/>
    <property type="project" value="TreeGrafter"/>
</dbReference>
<evidence type="ECO:0000256" key="6">
    <source>
        <dbReference type="ARBA" id="ARBA00022843"/>
    </source>
</evidence>
<dbReference type="InterPro" id="IPR001612">
    <property type="entry name" value="Caveolin"/>
</dbReference>
<keyword evidence="7 10" id="KW-0333">Golgi apparatus</keyword>
<keyword evidence="13" id="KW-1185">Reference proteome</keyword>
<reference evidence="12" key="2">
    <citation type="submission" date="2025-08" db="UniProtKB">
        <authorList>
            <consortium name="Ensembl"/>
        </authorList>
    </citation>
    <scope>IDENTIFICATION</scope>
</reference>
<dbReference type="Ensembl" id="ENSLCAT00010020560.1">
    <property type="protein sequence ID" value="ENSLCAP00010020110.1"/>
    <property type="gene ID" value="ENSLCAG00010009510.1"/>
</dbReference>
<dbReference type="GO" id="GO:0000139">
    <property type="term" value="C:Golgi membrane"/>
    <property type="evidence" value="ECO:0007669"/>
    <property type="project" value="UniProtKB-SubCell"/>
</dbReference>
<keyword evidence="6" id="KW-0832">Ubl conjugation</keyword>
<evidence type="ECO:0000256" key="8">
    <source>
        <dbReference type="ARBA" id="ARBA00023136"/>
    </source>
</evidence>
<reference evidence="12" key="3">
    <citation type="submission" date="2025-09" db="UniProtKB">
        <authorList>
            <consortium name="Ensembl"/>
        </authorList>
    </citation>
    <scope>IDENTIFICATION</scope>
</reference>
<comment type="similarity">
    <text evidence="3 10">Belongs to the caveolin family.</text>
</comment>
<keyword evidence="8 10" id="KW-0472">Membrane</keyword>
<feature type="compositionally biased region" description="Basic and acidic residues" evidence="11">
    <location>
        <begin position="1"/>
        <end position="12"/>
    </location>
</feature>
<evidence type="ECO:0000256" key="10">
    <source>
        <dbReference type="RuleBase" id="RU000680"/>
    </source>
</evidence>
<dbReference type="GO" id="GO:0042383">
    <property type="term" value="C:sarcolemma"/>
    <property type="evidence" value="ECO:0007669"/>
    <property type="project" value="UniProtKB-SubCell"/>
</dbReference>
<evidence type="ECO:0000313" key="12">
    <source>
        <dbReference type="Ensembl" id="ENSLCAP00010020110.1"/>
    </source>
</evidence>
<feature type="region of interest" description="Disordered" evidence="11">
    <location>
        <begin position="1"/>
        <end position="25"/>
    </location>
</feature>
<gene>
    <name evidence="12" type="primary">CAV3</name>
</gene>
<evidence type="ECO:0000313" key="13">
    <source>
        <dbReference type="Proteomes" id="UP000314980"/>
    </source>
</evidence>